<evidence type="ECO:0000313" key="2">
    <source>
        <dbReference type="EMBL" id="SNT60144.1"/>
    </source>
</evidence>
<keyword evidence="3" id="KW-1185">Reference proteome</keyword>
<protein>
    <recommendedName>
        <fullName evidence="4">Transposase</fullName>
    </recommendedName>
</protein>
<organism evidence="2 3">
    <name type="scientific">Actinacidiphila glaucinigra</name>
    <dbReference type="NCBI Taxonomy" id="235986"/>
    <lineage>
        <taxon>Bacteria</taxon>
        <taxon>Bacillati</taxon>
        <taxon>Actinomycetota</taxon>
        <taxon>Actinomycetes</taxon>
        <taxon>Kitasatosporales</taxon>
        <taxon>Streptomycetaceae</taxon>
        <taxon>Actinacidiphila</taxon>
    </lineage>
</organism>
<accession>A0A239P0L4</accession>
<sequence>MVDPEVLERIAVRRAELGGLEEQLVKQLDLVRAERDELAVAERFLARMSELIAGVRTAVAPASARVGGRAVLLVPHRGESPDEAALPGDCRRILAIVRAAGGPVQVRAVGEELGLQAEVHGSWSRCGRSWSSSRTAAGCELARRPDPPPSEEDRIAVAGPVRGEDRRQRAGGAARDQRPGDLAGGNAVHRTTVSRWVREVVGLLAARASRLNRALKKIARSGGGVVLLDGSLIRTHRRTGTTGRTTPASTGATACS</sequence>
<dbReference type="AlphaFoldDB" id="A0A239P0L4"/>
<dbReference type="RefSeq" id="WP_245939376.1">
    <property type="nucleotide sequence ID" value="NZ_FZOF01000061.1"/>
</dbReference>
<evidence type="ECO:0000256" key="1">
    <source>
        <dbReference type="SAM" id="MobiDB-lite"/>
    </source>
</evidence>
<gene>
    <name evidence="2" type="ORF">SAMN05216252_1612</name>
</gene>
<proteinExistence type="predicted"/>
<dbReference type="EMBL" id="FZOF01000061">
    <property type="protein sequence ID" value="SNT60144.1"/>
    <property type="molecule type" value="Genomic_DNA"/>
</dbReference>
<feature type="compositionally biased region" description="Basic and acidic residues" evidence="1">
    <location>
        <begin position="141"/>
        <end position="155"/>
    </location>
</feature>
<dbReference type="Proteomes" id="UP000198280">
    <property type="component" value="Unassembled WGS sequence"/>
</dbReference>
<name>A0A239P0L4_9ACTN</name>
<feature type="region of interest" description="Disordered" evidence="1">
    <location>
        <begin position="136"/>
        <end position="186"/>
    </location>
</feature>
<reference evidence="2 3" key="1">
    <citation type="submission" date="2017-06" db="EMBL/GenBank/DDBJ databases">
        <authorList>
            <person name="Kim H.J."/>
            <person name="Triplett B.A."/>
        </authorList>
    </citation>
    <scope>NUCLEOTIDE SEQUENCE [LARGE SCALE GENOMIC DNA]</scope>
    <source>
        <strain evidence="2 3">CGMCC 4.1858</strain>
    </source>
</reference>
<evidence type="ECO:0000313" key="3">
    <source>
        <dbReference type="Proteomes" id="UP000198280"/>
    </source>
</evidence>
<evidence type="ECO:0008006" key="4">
    <source>
        <dbReference type="Google" id="ProtNLM"/>
    </source>
</evidence>